<feature type="compositionally biased region" description="Pro residues" evidence="1">
    <location>
        <begin position="7"/>
        <end position="30"/>
    </location>
</feature>
<gene>
    <name evidence="2" type="ORF">SIL82_09535</name>
</gene>
<feature type="region of interest" description="Disordered" evidence="1">
    <location>
        <begin position="1"/>
        <end position="59"/>
    </location>
</feature>
<dbReference type="EMBL" id="JAWXXV010000001">
    <property type="protein sequence ID" value="MDX5984505.1"/>
    <property type="molecule type" value="Genomic_DNA"/>
</dbReference>
<dbReference type="RefSeq" id="WP_010403216.1">
    <property type="nucleotide sequence ID" value="NZ_JAWXXV010000001.1"/>
</dbReference>
<evidence type="ECO:0000256" key="1">
    <source>
        <dbReference type="SAM" id="MobiDB-lite"/>
    </source>
</evidence>
<sequence>MASTPPTELPPFPSQPGQPDPVPTELPSPTPDVDFPAPDATPGDEPFQPTDTGLTGDFA</sequence>
<accession>A0ABU4PLH6</accession>
<reference evidence="2 3" key="1">
    <citation type="submission" date="2023-11" db="EMBL/GenBank/DDBJ databases">
        <title>MicrobeMod: A computational toolkit for identifying prokaryotic methylation and restriction-modification with nanopore sequencing.</title>
        <authorList>
            <person name="Crits-Christoph A."/>
            <person name="Kang S.C."/>
            <person name="Lee H."/>
            <person name="Ostrov N."/>
        </authorList>
    </citation>
    <scope>NUCLEOTIDE SEQUENCE [LARGE SCALE GENOMIC DNA]</scope>
    <source>
        <strain evidence="2 3">ATCC 14820</strain>
    </source>
</reference>
<keyword evidence="3" id="KW-1185">Reference proteome</keyword>
<comment type="caution">
    <text evidence="2">The sequence shown here is derived from an EMBL/GenBank/DDBJ whole genome shotgun (WGS) entry which is preliminary data.</text>
</comment>
<proteinExistence type="predicted"/>
<evidence type="ECO:0000313" key="2">
    <source>
        <dbReference type="EMBL" id="MDX5984505.1"/>
    </source>
</evidence>
<organism evidence="2 3">
    <name type="scientific">Sphingomonas echinoides</name>
    <dbReference type="NCBI Taxonomy" id="59803"/>
    <lineage>
        <taxon>Bacteria</taxon>
        <taxon>Pseudomonadati</taxon>
        <taxon>Pseudomonadota</taxon>
        <taxon>Alphaproteobacteria</taxon>
        <taxon>Sphingomonadales</taxon>
        <taxon>Sphingomonadaceae</taxon>
        <taxon>Sphingomonas</taxon>
    </lineage>
</organism>
<evidence type="ECO:0000313" key="3">
    <source>
        <dbReference type="Proteomes" id="UP001279660"/>
    </source>
</evidence>
<name>A0ABU4PLH6_9SPHN</name>
<protein>
    <submittedName>
        <fullName evidence="2">Uncharacterized protein</fullName>
    </submittedName>
</protein>
<dbReference type="Proteomes" id="UP001279660">
    <property type="component" value="Unassembled WGS sequence"/>
</dbReference>